<feature type="region of interest" description="Disordered" evidence="1">
    <location>
        <begin position="134"/>
        <end position="179"/>
    </location>
</feature>
<feature type="compositionally biased region" description="Basic and acidic residues" evidence="1">
    <location>
        <begin position="147"/>
        <end position="169"/>
    </location>
</feature>
<proteinExistence type="predicted"/>
<feature type="region of interest" description="Disordered" evidence="1">
    <location>
        <begin position="259"/>
        <end position="316"/>
    </location>
</feature>
<accession>A0A0F9JBM3</accession>
<protein>
    <recommendedName>
        <fullName evidence="3">Scaffolding protein</fullName>
    </recommendedName>
</protein>
<feature type="compositionally biased region" description="Low complexity" evidence="1">
    <location>
        <begin position="51"/>
        <end position="82"/>
    </location>
</feature>
<evidence type="ECO:0000313" key="2">
    <source>
        <dbReference type="EMBL" id="KKM58095.1"/>
    </source>
</evidence>
<feature type="region of interest" description="Disordered" evidence="1">
    <location>
        <begin position="1"/>
        <end position="87"/>
    </location>
</feature>
<gene>
    <name evidence="2" type="ORF">LCGC14_1549890</name>
</gene>
<dbReference type="EMBL" id="LAZR01011832">
    <property type="protein sequence ID" value="KKM58095.1"/>
    <property type="molecule type" value="Genomic_DNA"/>
</dbReference>
<evidence type="ECO:0000256" key="1">
    <source>
        <dbReference type="SAM" id="MobiDB-lite"/>
    </source>
</evidence>
<evidence type="ECO:0008006" key="3">
    <source>
        <dbReference type="Google" id="ProtNLM"/>
    </source>
</evidence>
<name>A0A0F9JBM3_9ZZZZ</name>
<dbReference type="AlphaFoldDB" id="A0A0F9JBM3"/>
<sequence>MSETLAETPAGTPESPQSGMKLFPNPEGVEVGAGGSPDVLVETGGASPGLATTAPEQQAPTPPAGLEQAPAPEQQAAVTTQQPPIPAKEDETRFEYWQSQANQTKRELDEIKGSQLHAIAQHVQRTPELLDVVEESLKGGPITRPKGIPERPLRPQKPDNYDSSEKNDPETASGRYRAAYDDYQEKKDIYNDVRDERATIQAQRDAKDAELAEIKAGLIRDGGLNEIEANEAMSVLFSRESMNPVTLSNLYRLMKSPSQDGIANQEKARQLLAKQEGLKAPPPLVVAGGETPPQLTPEQEMGASMKAHTTLRGSLR</sequence>
<reference evidence="2" key="1">
    <citation type="journal article" date="2015" name="Nature">
        <title>Complex archaea that bridge the gap between prokaryotes and eukaryotes.</title>
        <authorList>
            <person name="Spang A."/>
            <person name="Saw J.H."/>
            <person name="Jorgensen S.L."/>
            <person name="Zaremba-Niedzwiedzka K."/>
            <person name="Martijn J."/>
            <person name="Lind A.E."/>
            <person name="van Eijk R."/>
            <person name="Schleper C."/>
            <person name="Guy L."/>
            <person name="Ettema T.J."/>
        </authorList>
    </citation>
    <scope>NUCLEOTIDE SEQUENCE</scope>
</reference>
<comment type="caution">
    <text evidence="2">The sequence shown here is derived from an EMBL/GenBank/DDBJ whole genome shotgun (WGS) entry which is preliminary data.</text>
</comment>
<organism evidence="2">
    <name type="scientific">marine sediment metagenome</name>
    <dbReference type="NCBI Taxonomy" id="412755"/>
    <lineage>
        <taxon>unclassified sequences</taxon>
        <taxon>metagenomes</taxon>
        <taxon>ecological metagenomes</taxon>
    </lineage>
</organism>